<feature type="region of interest" description="Disordered" evidence="1">
    <location>
        <begin position="70"/>
        <end position="99"/>
    </location>
</feature>
<sequence>MRTLGLPVHVLDHCPDVAYKVTEEDYDIPRGRRRLLGSPELLFVNEKRTTVSIERIKPAYTVDDEFLNTAQTATREPRSVPEQNPEHRNLKKNTFRTHS</sequence>
<evidence type="ECO:0000256" key="1">
    <source>
        <dbReference type="SAM" id="MobiDB-lite"/>
    </source>
</evidence>
<dbReference type="AlphaFoldDB" id="A0A4C1WR36"/>
<dbReference type="EMBL" id="BGZK01000632">
    <property type="protein sequence ID" value="GBP53731.1"/>
    <property type="molecule type" value="Genomic_DNA"/>
</dbReference>
<dbReference type="Proteomes" id="UP000299102">
    <property type="component" value="Unassembled WGS sequence"/>
</dbReference>
<comment type="caution">
    <text evidence="2">The sequence shown here is derived from an EMBL/GenBank/DDBJ whole genome shotgun (WGS) entry which is preliminary data.</text>
</comment>
<protein>
    <submittedName>
        <fullName evidence="2">Uncharacterized protein</fullName>
    </submittedName>
</protein>
<organism evidence="2 3">
    <name type="scientific">Eumeta variegata</name>
    <name type="common">Bagworm moth</name>
    <name type="synonym">Eumeta japonica</name>
    <dbReference type="NCBI Taxonomy" id="151549"/>
    <lineage>
        <taxon>Eukaryota</taxon>
        <taxon>Metazoa</taxon>
        <taxon>Ecdysozoa</taxon>
        <taxon>Arthropoda</taxon>
        <taxon>Hexapoda</taxon>
        <taxon>Insecta</taxon>
        <taxon>Pterygota</taxon>
        <taxon>Neoptera</taxon>
        <taxon>Endopterygota</taxon>
        <taxon>Lepidoptera</taxon>
        <taxon>Glossata</taxon>
        <taxon>Ditrysia</taxon>
        <taxon>Tineoidea</taxon>
        <taxon>Psychidae</taxon>
        <taxon>Oiketicinae</taxon>
        <taxon>Eumeta</taxon>
    </lineage>
</organism>
<proteinExistence type="predicted"/>
<accession>A0A4C1WR36</accession>
<feature type="compositionally biased region" description="Basic residues" evidence="1">
    <location>
        <begin position="89"/>
        <end position="99"/>
    </location>
</feature>
<evidence type="ECO:0000313" key="3">
    <source>
        <dbReference type="Proteomes" id="UP000299102"/>
    </source>
</evidence>
<feature type="compositionally biased region" description="Basic and acidic residues" evidence="1">
    <location>
        <begin position="75"/>
        <end position="88"/>
    </location>
</feature>
<gene>
    <name evidence="2" type="ORF">EVAR_39885_1</name>
</gene>
<keyword evidence="3" id="KW-1185">Reference proteome</keyword>
<dbReference type="OrthoDB" id="422540at2759"/>
<name>A0A4C1WR36_EUMVA</name>
<reference evidence="2 3" key="1">
    <citation type="journal article" date="2019" name="Commun. Biol.">
        <title>The bagworm genome reveals a unique fibroin gene that provides high tensile strength.</title>
        <authorList>
            <person name="Kono N."/>
            <person name="Nakamura H."/>
            <person name="Ohtoshi R."/>
            <person name="Tomita M."/>
            <person name="Numata K."/>
            <person name="Arakawa K."/>
        </authorList>
    </citation>
    <scope>NUCLEOTIDE SEQUENCE [LARGE SCALE GENOMIC DNA]</scope>
</reference>
<evidence type="ECO:0000313" key="2">
    <source>
        <dbReference type="EMBL" id="GBP53731.1"/>
    </source>
</evidence>